<keyword evidence="5" id="KW-0679">Respiratory chain</keyword>
<keyword evidence="10 17" id="KW-1133">Transmembrane helix</keyword>
<dbReference type="NCBIfam" id="TIGR02866">
    <property type="entry name" value="CoxB"/>
    <property type="match status" value="1"/>
</dbReference>
<dbReference type="GO" id="GO:0004129">
    <property type="term" value="F:cytochrome-c oxidase activity"/>
    <property type="evidence" value="ECO:0007669"/>
    <property type="project" value="UniProtKB-EC"/>
</dbReference>
<keyword evidence="6 17" id="KW-0812">Transmembrane</keyword>
<dbReference type="PRINTS" id="PR01166">
    <property type="entry name" value="CYCOXIDASEII"/>
</dbReference>
<keyword evidence="11" id="KW-0186">Copper</keyword>
<keyword evidence="7" id="KW-0479">Metal-binding</keyword>
<comment type="catalytic activity">
    <reaction evidence="15">
        <text>4 Fe(II)-[cytochrome c] + O2 + 8 H(+)(in) = 4 Fe(III)-[cytochrome c] + 2 H2O + 4 H(+)(out)</text>
        <dbReference type="Rhea" id="RHEA:11436"/>
        <dbReference type="Rhea" id="RHEA-COMP:10350"/>
        <dbReference type="Rhea" id="RHEA-COMP:14399"/>
        <dbReference type="ChEBI" id="CHEBI:15377"/>
        <dbReference type="ChEBI" id="CHEBI:15378"/>
        <dbReference type="ChEBI" id="CHEBI:15379"/>
        <dbReference type="ChEBI" id="CHEBI:29033"/>
        <dbReference type="ChEBI" id="CHEBI:29034"/>
        <dbReference type="EC" id="7.1.1.9"/>
    </reaction>
</comment>
<organism evidence="19 20">
    <name type="scientific">Enemella evansiae</name>
    <dbReference type="NCBI Taxonomy" id="2016499"/>
    <lineage>
        <taxon>Bacteria</taxon>
        <taxon>Bacillati</taxon>
        <taxon>Actinomycetota</taxon>
        <taxon>Actinomycetes</taxon>
        <taxon>Propionibacteriales</taxon>
        <taxon>Propionibacteriaceae</taxon>
        <taxon>Enemella</taxon>
    </lineage>
</organism>
<evidence type="ECO:0000256" key="14">
    <source>
        <dbReference type="ARBA" id="ARBA00031399"/>
    </source>
</evidence>
<dbReference type="PROSITE" id="PS50857">
    <property type="entry name" value="COX2_CUA"/>
    <property type="match status" value="1"/>
</dbReference>
<evidence type="ECO:0000256" key="13">
    <source>
        <dbReference type="ARBA" id="ARBA00024688"/>
    </source>
</evidence>
<dbReference type="GO" id="GO:0016020">
    <property type="term" value="C:membrane"/>
    <property type="evidence" value="ECO:0007669"/>
    <property type="project" value="UniProtKB-SubCell"/>
</dbReference>
<sequence>MLGLAVTGLSGCAAAGPGQGRLFGLPPGNTEQGPLISNLWVGSWIACLVVGAIVWGLMFWAFARYRRRNNREVPRQTRYNLPMEIMYTVVPFLIIGVLFFYTLQTQDKLLAKEQPTPSSNTVTVVGQKWSWTFNYSDAQVWEAGTIERTPDLYLPVNETTTFQLRSPDVIHSFWVPSFYMKMDVIPGRNNSFQVTPNKEGVFSGKCAELCGTYHSAMLFNVHVVPRAEYDQKMAELRDRGQTGENLGSQGANELAQAKKEGE</sequence>
<evidence type="ECO:0000256" key="5">
    <source>
        <dbReference type="ARBA" id="ARBA00022660"/>
    </source>
</evidence>
<evidence type="ECO:0000256" key="4">
    <source>
        <dbReference type="ARBA" id="ARBA00022448"/>
    </source>
</evidence>
<comment type="caution">
    <text evidence="19">The sequence shown here is derived from an EMBL/GenBank/DDBJ whole genome shotgun (WGS) entry which is preliminary data.</text>
</comment>
<dbReference type="Proteomes" id="UP000215896">
    <property type="component" value="Unassembled WGS sequence"/>
</dbReference>
<gene>
    <name evidence="19" type="primary">coxB</name>
    <name evidence="19" type="ORF">CGZ94_06225</name>
</gene>
<dbReference type="RefSeq" id="WP_094356491.1">
    <property type="nucleotide sequence ID" value="NZ_NMVK01000008.1"/>
</dbReference>
<proteinExistence type="inferred from homology"/>
<name>A0A255GJS2_9ACTN</name>
<dbReference type="Pfam" id="PF00116">
    <property type="entry name" value="COX2"/>
    <property type="match status" value="1"/>
</dbReference>
<dbReference type="InterPro" id="IPR008972">
    <property type="entry name" value="Cupredoxin"/>
</dbReference>
<dbReference type="AlphaFoldDB" id="A0A255GJS2"/>
<comment type="similarity">
    <text evidence="2">Belongs to the cytochrome c oxidase subunit 2 family.</text>
</comment>
<evidence type="ECO:0000256" key="2">
    <source>
        <dbReference type="ARBA" id="ARBA00007866"/>
    </source>
</evidence>
<comment type="subcellular location">
    <subcellularLocation>
        <location evidence="1">Membrane</location>
        <topology evidence="1">Multi-pass membrane protein</topology>
    </subcellularLocation>
</comment>
<dbReference type="PANTHER" id="PTHR22888">
    <property type="entry name" value="CYTOCHROME C OXIDASE, SUBUNIT II"/>
    <property type="match status" value="1"/>
</dbReference>
<dbReference type="InterPro" id="IPR002429">
    <property type="entry name" value="CcO_II-like_C"/>
</dbReference>
<dbReference type="InterPro" id="IPR045187">
    <property type="entry name" value="CcO_II"/>
</dbReference>
<accession>A0A255GJS2</accession>
<evidence type="ECO:0000313" key="20">
    <source>
        <dbReference type="Proteomes" id="UP000215896"/>
    </source>
</evidence>
<dbReference type="PROSITE" id="PS00078">
    <property type="entry name" value="COX2"/>
    <property type="match status" value="1"/>
</dbReference>
<reference evidence="19 20" key="1">
    <citation type="submission" date="2017-07" db="EMBL/GenBank/DDBJ databases">
        <title>Draft whole genome sequences of clinical Proprionibacteriaceae strains.</title>
        <authorList>
            <person name="Bernier A.-M."/>
            <person name="Bernard K."/>
            <person name="Domingo M.-C."/>
        </authorList>
    </citation>
    <scope>NUCLEOTIDE SEQUENCE [LARGE SCALE GENOMIC DNA]</scope>
    <source>
        <strain evidence="19 20">NML 030167</strain>
    </source>
</reference>
<evidence type="ECO:0000259" key="18">
    <source>
        <dbReference type="PROSITE" id="PS50857"/>
    </source>
</evidence>
<feature type="region of interest" description="Disordered" evidence="16">
    <location>
        <begin position="235"/>
        <end position="262"/>
    </location>
</feature>
<dbReference type="SUPFAM" id="SSF49503">
    <property type="entry name" value="Cupredoxins"/>
    <property type="match status" value="1"/>
</dbReference>
<evidence type="ECO:0000256" key="12">
    <source>
        <dbReference type="ARBA" id="ARBA00023136"/>
    </source>
</evidence>
<dbReference type="SUPFAM" id="SSF81464">
    <property type="entry name" value="Cytochrome c oxidase subunit II-like, transmembrane region"/>
    <property type="match status" value="1"/>
</dbReference>
<feature type="transmembrane region" description="Helical" evidence="17">
    <location>
        <begin position="39"/>
        <end position="63"/>
    </location>
</feature>
<dbReference type="Gene3D" id="1.10.287.90">
    <property type="match status" value="1"/>
</dbReference>
<evidence type="ECO:0000256" key="7">
    <source>
        <dbReference type="ARBA" id="ARBA00022723"/>
    </source>
</evidence>
<dbReference type="InterPro" id="IPR036257">
    <property type="entry name" value="Cyt_c_oxidase_su2_TM_sf"/>
</dbReference>
<evidence type="ECO:0000256" key="10">
    <source>
        <dbReference type="ARBA" id="ARBA00022989"/>
    </source>
</evidence>
<evidence type="ECO:0000256" key="1">
    <source>
        <dbReference type="ARBA" id="ARBA00004141"/>
    </source>
</evidence>
<evidence type="ECO:0000256" key="8">
    <source>
        <dbReference type="ARBA" id="ARBA00022967"/>
    </source>
</evidence>
<evidence type="ECO:0000256" key="17">
    <source>
        <dbReference type="SAM" id="Phobius"/>
    </source>
</evidence>
<dbReference type="PANTHER" id="PTHR22888:SF9">
    <property type="entry name" value="CYTOCHROME C OXIDASE SUBUNIT 2"/>
    <property type="match status" value="1"/>
</dbReference>
<evidence type="ECO:0000256" key="15">
    <source>
        <dbReference type="ARBA" id="ARBA00047816"/>
    </source>
</evidence>
<evidence type="ECO:0000256" key="16">
    <source>
        <dbReference type="SAM" id="MobiDB-lite"/>
    </source>
</evidence>
<dbReference type="InterPro" id="IPR014222">
    <property type="entry name" value="Cyt_c_oxidase_su2"/>
</dbReference>
<dbReference type="InterPro" id="IPR001505">
    <property type="entry name" value="Copper_CuA"/>
</dbReference>
<evidence type="ECO:0000256" key="3">
    <source>
        <dbReference type="ARBA" id="ARBA00012949"/>
    </source>
</evidence>
<evidence type="ECO:0000313" key="19">
    <source>
        <dbReference type="EMBL" id="OYO15831.1"/>
    </source>
</evidence>
<evidence type="ECO:0000256" key="6">
    <source>
        <dbReference type="ARBA" id="ARBA00022692"/>
    </source>
</evidence>
<evidence type="ECO:0000256" key="9">
    <source>
        <dbReference type="ARBA" id="ARBA00022982"/>
    </source>
</evidence>
<evidence type="ECO:0000256" key="11">
    <source>
        <dbReference type="ARBA" id="ARBA00023008"/>
    </source>
</evidence>
<dbReference type="Gene3D" id="2.60.40.420">
    <property type="entry name" value="Cupredoxins - blue copper proteins"/>
    <property type="match status" value="1"/>
</dbReference>
<protein>
    <recommendedName>
        <fullName evidence="3">cytochrome-c oxidase</fullName>
        <ecNumber evidence="3">7.1.1.9</ecNumber>
    </recommendedName>
    <alternativeName>
        <fullName evidence="14">Cytochrome aa3 subunit 2</fullName>
    </alternativeName>
</protein>
<keyword evidence="12 17" id="KW-0472">Membrane</keyword>
<dbReference type="OrthoDB" id="9781261at2"/>
<dbReference type="CDD" id="cd13919">
    <property type="entry name" value="CuRO_HCO_II_like_5"/>
    <property type="match status" value="1"/>
</dbReference>
<dbReference type="GO" id="GO:0042773">
    <property type="term" value="P:ATP synthesis coupled electron transport"/>
    <property type="evidence" value="ECO:0007669"/>
    <property type="project" value="TreeGrafter"/>
</dbReference>
<dbReference type="GO" id="GO:0016491">
    <property type="term" value="F:oxidoreductase activity"/>
    <property type="evidence" value="ECO:0007669"/>
    <property type="project" value="InterPro"/>
</dbReference>
<feature type="domain" description="Cytochrome oxidase subunit II copper A binding" evidence="18">
    <location>
        <begin position="117"/>
        <end position="235"/>
    </location>
</feature>
<feature type="compositionally biased region" description="Polar residues" evidence="16">
    <location>
        <begin position="242"/>
        <end position="251"/>
    </location>
</feature>
<keyword evidence="8" id="KW-1278">Translocase</keyword>
<dbReference type="EC" id="7.1.1.9" evidence="3"/>
<keyword evidence="4" id="KW-0813">Transport</keyword>
<keyword evidence="20" id="KW-1185">Reference proteome</keyword>
<dbReference type="GO" id="GO:0005507">
    <property type="term" value="F:copper ion binding"/>
    <property type="evidence" value="ECO:0007669"/>
    <property type="project" value="InterPro"/>
</dbReference>
<keyword evidence="9" id="KW-0249">Electron transport</keyword>
<feature type="transmembrane region" description="Helical" evidence="17">
    <location>
        <begin position="84"/>
        <end position="103"/>
    </location>
</feature>
<comment type="function">
    <text evidence="13">Subunits I and II form the functional core of the enzyme complex. Electrons originating in cytochrome c are transferred via heme a and Cu(A) to the binuclear center formed by heme a3 and Cu(B).</text>
</comment>
<dbReference type="EMBL" id="NMVO01000009">
    <property type="protein sequence ID" value="OYO15831.1"/>
    <property type="molecule type" value="Genomic_DNA"/>
</dbReference>